<protein>
    <recommendedName>
        <fullName evidence="10">Beta-phosphoglucomutase</fullName>
        <ecNumber evidence="9">5.4.2.6</ecNumber>
    </recommendedName>
</protein>
<reference evidence="12 13" key="1">
    <citation type="submission" date="2018-11" db="EMBL/GenBank/DDBJ databases">
        <title>Sequencing the genomes of 1000 actinobacteria strains.</title>
        <authorList>
            <person name="Klenk H.-P."/>
        </authorList>
    </citation>
    <scope>NUCLEOTIDE SEQUENCE [LARGE SCALE GENOMIC DNA]</scope>
    <source>
        <strain evidence="12 13">DSM 14012</strain>
    </source>
</reference>
<keyword evidence="13" id="KW-1185">Reference proteome</keyword>
<dbReference type="GO" id="GO:0008801">
    <property type="term" value="F:beta-phosphoglucomutase activity"/>
    <property type="evidence" value="ECO:0007669"/>
    <property type="project" value="UniProtKB-EC"/>
</dbReference>
<evidence type="ECO:0000256" key="7">
    <source>
        <dbReference type="ARBA" id="ARBA00023277"/>
    </source>
</evidence>
<keyword evidence="4" id="KW-0479">Metal-binding</keyword>
<dbReference type="SFLD" id="SFLDS00003">
    <property type="entry name" value="Haloacid_Dehalogenase"/>
    <property type="match status" value="1"/>
</dbReference>
<keyword evidence="5" id="KW-0460">Magnesium</keyword>
<dbReference type="InterPro" id="IPR051600">
    <property type="entry name" value="Beta-PGM-like"/>
</dbReference>
<evidence type="ECO:0000256" key="4">
    <source>
        <dbReference type="ARBA" id="ARBA00022723"/>
    </source>
</evidence>
<dbReference type="EC" id="5.4.2.6" evidence="9"/>
<dbReference type="SFLD" id="SFLDG01129">
    <property type="entry name" value="C1.5:_HAD__Beta-PGM__Phosphata"/>
    <property type="match status" value="1"/>
</dbReference>
<dbReference type="EMBL" id="RKHL01000001">
    <property type="protein sequence ID" value="ROR82429.1"/>
    <property type="molecule type" value="Genomic_DNA"/>
</dbReference>
<keyword evidence="6" id="KW-0413">Isomerase</keyword>
<proteinExistence type="inferred from homology"/>
<evidence type="ECO:0000256" key="9">
    <source>
        <dbReference type="ARBA" id="ARBA00044968"/>
    </source>
</evidence>
<dbReference type="Pfam" id="PF00702">
    <property type="entry name" value="Hydrolase"/>
    <property type="match status" value="1"/>
</dbReference>
<organism evidence="12 13">
    <name type="scientific">Plantibacter flavus</name>
    <dbReference type="NCBI Taxonomy" id="150123"/>
    <lineage>
        <taxon>Bacteria</taxon>
        <taxon>Bacillati</taxon>
        <taxon>Actinomycetota</taxon>
        <taxon>Actinomycetes</taxon>
        <taxon>Micrococcales</taxon>
        <taxon>Microbacteriaceae</taxon>
        <taxon>Plantibacter</taxon>
    </lineage>
</organism>
<evidence type="ECO:0000256" key="11">
    <source>
        <dbReference type="SAM" id="MobiDB-lite"/>
    </source>
</evidence>
<evidence type="ECO:0000256" key="6">
    <source>
        <dbReference type="ARBA" id="ARBA00023235"/>
    </source>
</evidence>
<accession>A0A3N2C4L1</accession>
<evidence type="ECO:0000256" key="8">
    <source>
        <dbReference type="ARBA" id="ARBA00044926"/>
    </source>
</evidence>
<dbReference type="NCBIfam" id="TIGR01509">
    <property type="entry name" value="HAD-SF-IA-v3"/>
    <property type="match status" value="1"/>
</dbReference>
<evidence type="ECO:0000313" key="12">
    <source>
        <dbReference type="EMBL" id="ROR82429.1"/>
    </source>
</evidence>
<keyword evidence="3" id="KW-0597">Phosphoprotein</keyword>
<dbReference type="Gene3D" id="1.10.150.240">
    <property type="entry name" value="Putative phosphatase, domain 2"/>
    <property type="match status" value="1"/>
</dbReference>
<evidence type="ECO:0000256" key="10">
    <source>
        <dbReference type="ARBA" id="ARBA00044991"/>
    </source>
</evidence>
<comment type="cofactor">
    <cofactor evidence="1">
        <name>Mg(2+)</name>
        <dbReference type="ChEBI" id="CHEBI:18420"/>
    </cofactor>
</comment>
<dbReference type="PANTHER" id="PTHR46193:SF18">
    <property type="entry name" value="HEXITOL PHOSPHATASE B"/>
    <property type="match status" value="1"/>
</dbReference>
<evidence type="ECO:0000256" key="1">
    <source>
        <dbReference type="ARBA" id="ARBA00001946"/>
    </source>
</evidence>
<dbReference type="NCBIfam" id="TIGR02009">
    <property type="entry name" value="PGMB-YQAB-SF"/>
    <property type="match status" value="1"/>
</dbReference>
<dbReference type="Proteomes" id="UP000266915">
    <property type="component" value="Unassembled WGS sequence"/>
</dbReference>
<evidence type="ECO:0000256" key="5">
    <source>
        <dbReference type="ARBA" id="ARBA00022842"/>
    </source>
</evidence>
<comment type="catalytic activity">
    <reaction evidence="8">
        <text>beta-D-glucose 1-phosphate = beta-D-glucose 6-phosphate</text>
        <dbReference type="Rhea" id="RHEA:20113"/>
        <dbReference type="ChEBI" id="CHEBI:57684"/>
        <dbReference type="ChEBI" id="CHEBI:58247"/>
        <dbReference type="EC" id="5.4.2.6"/>
    </reaction>
</comment>
<keyword evidence="7" id="KW-0119">Carbohydrate metabolism</keyword>
<dbReference type="PANTHER" id="PTHR46193">
    <property type="entry name" value="6-PHOSPHOGLUCONATE PHOSPHATASE"/>
    <property type="match status" value="1"/>
</dbReference>
<dbReference type="InterPro" id="IPR036412">
    <property type="entry name" value="HAD-like_sf"/>
</dbReference>
<feature type="region of interest" description="Disordered" evidence="11">
    <location>
        <begin position="258"/>
        <end position="287"/>
    </location>
</feature>
<comment type="caution">
    <text evidence="12">The sequence shown here is derived from an EMBL/GenBank/DDBJ whole genome shotgun (WGS) entry which is preliminary data.</text>
</comment>
<dbReference type="InterPro" id="IPR010976">
    <property type="entry name" value="B-phosphoglucomutase_hydrolase"/>
</dbReference>
<dbReference type="InterPro" id="IPR023198">
    <property type="entry name" value="PGP-like_dom2"/>
</dbReference>
<comment type="similarity">
    <text evidence="2">Belongs to the HAD-like hydrolase superfamily. CbbY/CbbZ/Gph/YieH family.</text>
</comment>
<evidence type="ECO:0000313" key="13">
    <source>
        <dbReference type="Proteomes" id="UP000266915"/>
    </source>
</evidence>
<sequence length="287" mass="30147">MTQPINAPSNDVLTLDEAASRLLGCRAVLFDLDGVITPTAEIHMHAWAKLFTDELVAHGITEPYTDADYFQYIDGKPRYDGVRAMLASRGITLPEGSPSDAPELETVCGLGNRKNSVFTAVLEADGIAAYPGSLTFLDTVEQAGLAVAVVSSSKNAEVVLRAGGLRERFPVVMDGVVAAREGIAGKPAPDTYVEAGRLLGYAPSECVVVEDAHSGVEAGRRGDFGLVLGVDRGIGHQALIEAGADVVVDDLDELVDPLRSASRTAGPDDPADSETFTAPHDSSEDQA</sequence>
<keyword evidence="12" id="KW-0378">Hydrolase</keyword>
<name>A0A3N2C4L1_9MICO</name>
<dbReference type="AlphaFoldDB" id="A0A3N2C4L1"/>
<evidence type="ECO:0000256" key="2">
    <source>
        <dbReference type="ARBA" id="ARBA00006171"/>
    </source>
</evidence>
<dbReference type="InterPro" id="IPR023214">
    <property type="entry name" value="HAD_sf"/>
</dbReference>
<gene>
    <name evidence="12" type="ORF">EDD42_2520</name>
</gene>
<dbReference type="InterPro" id="IPR006439">
    <property type="entry name" value="HAD-SF_hydro_IA"/>
</dbReference>
<dbReference type="GO" id="GO:0016787">
    <property type="term" value="F:hydrolase activity"/>
    <property type="evidence" value="ECO:0007669"/>
    <property type="project" value="UniProtKB-KW"/>
</dbReference>
<evidence type="ECO:0000256" key="3">
    <source>
        <dbReference type="ARBA" id="ARBA00022553"/>
    </source>
</evidence>
<dbReference type="Gene3D" id="3.40.50.1000">
    <property type="entry name" value="HAD superfamily/HAD-like"/>
    <property type="match status" value="1"/>
</dbReference>
<dbReference type="GO" id="GO:0046872">
    <property type="term" value="F:metal ion binding"/>
    <property type="evidence" value="ECO:0007669"/>
    <property type="project" value="UniProtKB-KW"/>
</dbReference>
<dbReference type="SUPFAM" id="SSF56784">
    <property type="entry name" value="HAD-like"/>
    <property type="match status" value="1"/>
</dbReference>